<dbReference type="Proteomes" id="UP000477911">
    <property type="component" value="Unassembled WGS sequence"/>
</dbReference>
<keyword evidence="2" id="KW-0520">NAD</keyword>
<keyword evidence="5" id="KW-1185">Reference proteome</keyword>
<dbReference type="InterPro" id="IPR029752">
    <property type="entry name" value="D-isomer_DH_CS1"/>
</dbReference>
<evidence type="ECO:0000256" key="1">
    <source>
        <dbReference type="ARBA" id="ARBA00023002"/>
    </source>
</evidence>
<evidence type="ECO:0000313" key="4">
    <source>
        <dbReference type="EMBL" id="MXN18598.1"/>
    </source>
</evidence>
<protein>
    <submittedName>
        <fullName evidence="4">Glyoxylate/hydroxypyruvate reductase A</fullName>
    </submittedName>
</protein>
<dbReference type="CDD" id="cd12164">
    <property type="entry name" value="GDH_like_2"/>
    <property type="match status" value="1"/>
</dbReference>
<dbReference type="PANTHER" id="PTHR43333:SF1">
    <property type="entry name" value="D-ISOMER SPECIFIC 2-HYDROXYACID DEHYDROGENASE NAD-BINDING DOMAIN-CONTAINING PROTEIN"/>
    <property type="match status" value="1"/>
</dbReference>
<dbReference type="EMBL" id="WUMU01000014">
    <property type="protein sequence ID" value="MXN18598.1"/>
    <property type="molecule type" value="Genomic_DNA"/>
</dbReference>
<organism evidence="4 5">
    <name type="scientific">Pseudooceanicola albus</name>
    <dbReference type="NCBI Taxonomy" id="2692189"/>
    <lineage>
        <taxon>Bacteria</taxon>
        <taxon>Pseudomonadati</taxon>
        <taxon>Pseudomonadota</taxon>
        <taxon>Alphaproteobacteria</taxon>
        <taxon>Rhodobacterales</taxon>
        <taxon>Paracoccaceae</taxon>
        <taxon>Pseudooceanicola</taxon>
    </lineage>
</organism>
<feature type="domain" description="D-isomer specific 2-hydroxyacid dehydrogenase NAD-binding" evidence="3">
    <location>
        <begin position="97"/>
        <end position="268"/>
    </location>
</feature>
<dbReference type="AlphaFoldDB" id="A0A6L7G519"/>
<dbReference type="RefSeq" id="WP_160894731.1">
    <property type="nucleotide sequence ID" value="NZ_WUMU01000014.1"/>
</dbReference>
<accession>A0A6L7G519</accession>
<dbReference type="SUPFAM" id="SSF51735">
    <property type="entry name" value="NAD(P)-binding Rossmann-fold domains"/>
    <property type="match status" value="1"/>
</dbReference>
<evidence type="ECO:0000313" key="5">
    <source>
        <dbReference type="Proteomes" id="UP000477911"/>
    </source>
</evidence>
<name>A0A6L7G519_9RHOB</name>
<keyword evidence="1" id="KW-0560">Oxidoreductase</keyword>
<proteinExistence type="predicted"/>
<sequence>MALLFLSTPERGAVWKQVFAEAGEEIVIGADAVTDPAAITHILCWSPPGDLTLYPNLQAVICSGAGVDHIRPVPEGVALVRTLAPGIEGMVRDWVVMASLMLHRDMPAYLDQAGQGLWQEHPTRQARSRRVGIMGTGRIGRKVAETLRALDFPVLGYSRSGRPVEGLEVCGQDMLDTFLAQTDLLICLLPLTDETRGLMDAAFLAKLPKGALLVHAGRGAQLHLDALGAALDSGQIGAAMLDVTDPEPLPQDHWAWTHPKVVVTPHIGSVTDYEEGARHGLNVIRAGRAGEELPGLVDPARGY</sequence>
<dbReference type="InterPro" id="IPR006140">
    <property type="entry name" value="D-isomer_DH_NAD-bd"/>
</dbReference>
<dbReference type="PANTHER" id="PTHR43333">
    <property type="entry name" value="2-HACID_DH_C DOMAIN-CONTAINING PROTEIN"/>
    <property type="match status" value="1"/>
</dbReference>
<reference evidence="4 5" key="1">
    <citation type="submission" date="2019-12" db="EMBL/GenBank/DDBJ databases">
        <authorList>
            <person name="Li M."/>
        </authorList>
    </citation>
    <scope>NUCLEOTIDE SEQUENCE [LARGE SCALE GENOMIC DNA]</scope>
    <source>
        <strain evidence="4 5">GBMRC 2024</strain>
    </source>
</reference>
<comment type="caution">
    <text evidence="4">The sequence shown here is derived from an EMBL/GenBank/DDBJ whole genome shotgun (WGS) entry which is preliminary data.</text>
</comment>
<gene>
    <name evidence="4" type="ORF">GR170_12180</name>
</gene>
<dbReference type="Gene3D" id="3.40.50.720">
    <property type="entry name" value="NAD(P)-binding Rossmann-like Domain"/>
    <property type="match status" value="2"/>
</dbReference>
<evidence type="ECO:0000256" key="2">
    <source>
        <dbReference type="ARBA" id="ARBA00023027"/>
    </source>
</evidence>
<dbReference type="InterPro" id="IPR036291">
    <property type="entry name" value="NAD(P)-bd_dom_sf"/>
</dbReference>
<keyword evidence="4" id="KW-0670">Pyruvate</keyword>
<dbReference type="GO" id="GO:0051287">
    <property type="term" value="F:NAD binding"/>
    <property type="evidence" value="ECO:0007669"/>
    <property type="project" value="InterPro"/>
</dbReference>
<dbReference type="GO" id="GO:0016616">
    <property type="term" value="F:oxidoreductase activity, acting on the CH-OH group of donors, NAD or NADP as acceptor"/>
    <property type="evidence" value="ECO:0007669"/>
    <property type="project" value="UniProtKB-ARBA"/>
</dbReference>
<dbReference type="PROSITE" id="PS00065">
    <property type="entry name" value="D_2_HYDROXYACID_DH_1"/>
    <property type="match status" value="1"/>
</dbReference>
<dbReference type="Pfam" id="PF02826">
    <property type="entry name" value="2-Hacid_dh_C"/>
    <property type="match status" value="1"/>
</dbReference>
<evidence type="ECO:0000259" key="3">
    <source>
        <dbReference type="Pfam" id="PF02826"/>
    </source>
</evidence>